<accession>A0A2T2NEC6</accession>
<keyword evidence="3" id="KW-1185">Reference proteome</keyword>
<dbReference type="Proteomes" id="UP000240883">
    <property type="component" value="Unassembled WGS sequence"/>
</dbReference>
<organism evidence="2 3">
    <name type="scientific">Corynespora cassiicola Philippines</name>
    <dbReference type="NCBI Taxonomy" id="1448308"/>
    <lineage>
        <taxon>Eukaryota</taxon>
        <taxon>Fungi</taxon>
        <taxon>Dikarya</taxon>
        <taxon>Ascomycota</taxon>
        <taxon>Pezizomycotina</taxon>
        <taxon>Dothideomycetes</taxon>
        <taxon>Pleosporomycetidae</taxon>
        <taxon>Pleosporales</taxon>
        <taxon>Corynesporascaceae</taxon>
        <taxon>Corynespora</taxon>
    </lineage>
</organism>
<feature type="region of interest" description="Disordered" evidence="1">
    <location>
        <begin position="263"/>
        <end position="300"/>
    </location>
</feature>
<sequence>MPPNAPHPATSQHPQHPRSPWQFAQPPGRAISSQRDRERDAAAIWMSGSVTLLAARMPHLSAAITALIVPERHDAAARRRRDLVGHVVRGCGRIRAAAAAAGAGAVPSLFAVLCCSLPCLGHDIAMLDDDTQHGLRSALGRPGPRASQPARQPDSQTTARRLLIANGPASAPRPASQSQKPEQEPGHPQQRFSPPVTHHSPSPAFQNTEPAPWSPSRLIRLARSSLVASLRSRLVPTASLFLARAKGKSRAWAESTPTLRLRHFCPTSPERQASRPQADDLPSTEHHHEPRNTWSSPSPG</sequence>
<gene>
    <name evidence="2" type="ORF">BS50DRAFT_84590</name>
</gene>
<name>A0A2T2NEC6_CORCC</name>
<proteinExistence type="predicted"/>
<dbReference type="AlphaFoldDB" id="A0A2T2NEC6"/>
<feature type="region of interest" description="Disordered" evidence="1">
    <location>
        <begin position="1"/>
        <end position="37"/>
    </location>
</feature>
<evidence type="ECO:0000256" key="1">
    <source>
        <dbReference type="SAM" id="MobiDB-lite"/>
    </source>
</evidence>
<dbReference type="EMBL" id="KZ678139">
    <property type="protein sequence ID" value="PSN63596.1"/>
    <property type="molecule type" value="Genomic_DNA"/>
</dbReference>
<feature type="compositionally biased region" description="Polar residues" evidence="1">
    <location>
        <begin position="199"/>
        <end position="209"/>
    </location>
</feature>
<protein>
    <submittedName>
        <fullName evidence="2">Uncharacterized protein</fullName>
    </submittedName>
</protein>
<reference evidence="2 3" key="1">
    <citation type="journal article" date="2018" name="Front. Microbiol.">
        <title>Genome-Wide Analysis of Corynespora cassiicola Leaf Fall Disease Putative Effectors.</title>
        <authorList>
            <person name="Lopez D."/>
            <person name="Ribeiro S."/>
            <person name="Label P."/>
            <person name="Fumanal B."/>
            <person name="Venisse J.S."/>
            <person name="Kohler A."/>
            <person name="de Oliveira R.R."/>
            <person name="Labutti K."/>
            <person name="Lipzen A."/>
            <person name="Lail K."/>
            <person name="Bauer D."/>
            <person name="Ohm R.A."/>
            <person name="Barry K.W."/>
            <person name="Spatafora J."/>
            <person name="Grigoriev I.V."/>
            <person name="Martin F.M."/>
            <person name="Pujade-Renaud V."/>
        </authorList>
    </citation>
    <scope>NUCLEOTIDE SEQUENCE [LARGE SCALE GENOMIC DNA]</scope>
    <source>
        <strain evidence="2 3">Philippines</strain>
    </source>
</reference>
<evidence type="ECO:0000313" key="3">
    <source>
        <dbReference type="Proteomes" id="UP000240883"/>
    </source>
</evidence>
<evidence type="ECO:0000313" key="2">
    <source>
        <dbReference type="EMBL" id="PSN63596.1"/>
    </source>
</evidence>
<feature type="compositionally biased region" description="Polar residues" evidence="1">
    <location>
        <begin position="149"/>
        <end position="159"/>
    </location>
</feature>
<feature type="region of interest" description="Disordered" evidence="1">
    <location>
        <begin position="135"/>
        <end position="213"/>
    </location>
</feature>